<evidence type="ECO:0000313" key="2">
    <source>
        <dbReference type="Proteomes" id="UP000653305"/>
    </source>
</evidence>
<proteinExistence type="predicted"/>
<dbReference type="EMBL" id="BMAC01000841">
    <property type="protein sequence ID" value="GFQ03524.1"/>
    <property type="molecule type" value="Genomic_DNA"/>
</dbReference>
<reference evidence="1" key="1">
    <citation type="submission" date="2020-07" db="EMBL/GenBank/DDBJ databases">
        <title>Ethylene signaling mediates host invasion by parasitic plants.</title>
        <authorList>
            <person name="Yoshida S."/>
        </authorList>
    </citation>
    <scope>NUCLEOTIDE SEQUENCE</scope>
    <source>
        <strain evidence="1">Okayama</strain>
    </source>
</reference>
<dbReference type="AlphaFoldDB" id="A0A830D5K3"/>
<name>A0A830D5K3_9LAMI</name>
<keyword evidence="2" id="KW-1185">Reference proteome</keyword>
<evidence type="ECO:0000313" key="1">
    <source>
        <dbReference type="EMBL" id="GFQ03524.1"/>
    </source>
</evidence>
<sequence length="51" mass="6277">MLGYYPMKVLPQRRPLHLLIQHFCLRLKMNVRSVQEQCMLRIIIRRLLKQT</sequence>
<accession>A0A830D5K3</accession>
<protein>
    <submittedName>
        <fullName evidence="1">Polyadenylate-binding protein-interacting protein 11</fullName>
    </submittedName>
</protein>
<organism evidence="1 2">
    <name type="scientific">Phtheirospermum japonicum</name>
    <dbReference type="NCBI Taxonomy" id="374723"/>
    <lineage>
        <taxon>Eukaryota</taxon>
        <taxon>Viridiplantae</taxon>
        <taxon>Streptophyta</taxon>
        <taxon>Embryophyta</taxon>
        <taxon>Tracheophyta</taxon>
        <taxon>Spermatophyta</taxon>
        <taxon>Magnoliopsida</taxon>
        <taxon>eudicotyledons</taxon>
        <taxon>Gunneridae</taxon>
        <taxon>Pentapetalae</taxon>
        <taxon>asterids</taxon>
        <taxon>lamiids</taxon>
        <taxon>Lamiales</taxon>
        <taxon>Orobanchaceae</taxon>
        <taxon>Orobanchaceae incertae sedis</taxon>
        <taxon>Phtheirospermum</taxon>
    </lineage>
</organism>
<comment type="caution">
    <text evidence="1">The sequence shown here is derived from an EMBL/GenBank/DDBJ whole genome shotgun (WGS) entry which is preliminary data.</text>
</comment>
<gene>
    <name evidence="1" type="ORF">PHJA_002496200</name>
</gene>
<dbReference type="Proteomes" id="UP000653305">
    <property type="component" value="Unassembled WGS sequence"/>
</dbReference>